<proteinExistence type="predicted"/>
<gene>
    <name evidence="1" type="ordered locus">LA2_06140</name>
</gene>
<dbReference type="AlphaFoldDB" id="E4SJ32"/>
<evidence type="ECO:0000313" key="2">
    <source>
        <dbReference type="Proteomes" id="UP000007033"/>
    </source>
</evidence>
<sequence length="46" mass="5061">MFMDVSTITPQNDINPVATIAAKTFAGILSLDLTIFNYVQHLSSNF</sequence>
<protein>
    <submittedName>
        <fullName evidence="1">Uncharacterized protein</fullName>
    </submittedName>
</protein>
<accession>E4SJ32</accession>
<organism evidence="1 2">
    <name type="scientific">Lactobacillus amylovorus (strain GRL 1112)</name>
    <dbReference type="NCBI Taxonomy" id="695560"/>
    <lineage>
        <taxon>Bacteria</taxon>
        <taxon>Bacillati</taxon>
        <taxon>Bacillota</taxon>
        <taxon>Bacilli</taxon>
        <taxon>Lactobacillales</taxon>
        <taxon>Lactobacillaceae</taxon>
        <taxon>Lactobacillus</taxon>
    </lineage>
</organism>
<evidence type="ECO:0000313" key="1">
    <source>
        <dbReference type="EMBL" id="ADQ59181.1"/>
    </source>
</evidence>
<dbReference type="KEGG" id="lam:LA2_06140"/>
<dbReference type="HOGENOM" id="CLU_3184936_0_0_9"/>
<reference evidence="1 2" key="1">
    <citation type="journal article" date="2011" name="J. Bacteriol.">
        <title>Genome sequence of Lactobacillus amylovorus GRL1112.</title>
        <authorList>
            <person name="Kant R."/>
            <person name="Paulin L."/>
            <person name="Alatalo E."/>
            <person name="de Vos W.M."/>
            <person name="Palva A."/>
        </authorList>
    </citation>
    <scope>NUCLEOTIDE SEQUENCE [LARGE SCALE GENOMIC DNA]</scope>
    <source>
        <strain evidence="1 2">GRL 1112</strain>
    </source>
</reference>
<dbReference type="PATRIC" id="fig|695560.3.peg.1206"/>
<dbReference type="Proteomes" id="UP000007033">
    <property type="component" value="Chromosome"/>
</dbReference>
<name>E4SJ32_LACAR</name>
<dbReference type="EMBL" id="CP002338">
    <property type="protein sequence ID" value="ADQ59181.1"/>
    <property type="molecule type" value="Genomic_DNA"/>
</dbReference>